<dbReference type="Proteomes" id="UP000600026">
    <property type="component" value="Unassembled WGS sequence"/>
</dbReference>
<dbReference type="RefSeq" id="WP_237403336.1">
    <property type="nucleotide sequence ID" value="NZ_BNEE01000006.1"/>
</dbReference>
<comment type="caution">
    <text evidence="3">The sequence shown here is derived from an EMBL/GenBank/DDBJ whole genome shotgun (WGS) entry which is preliminary data.</text>
</comment>
<dbReference type="PANTHER" id="PTHR30015">
    <property type="entry name" value="MRR RESTRICTION SYSTEM PROTEIN"/>
    <property type="match status" value="1"/>
</dbReference>
<evidence type="ECO:0000259" key="2">
    <source>
        <dbReference type="Pfam" id="PF04471"/>
    </source>
</evidence>
<dbReference type="PANTHER" id="PTHR30015:SF6">
    <property type="entry name" value="SLL1429 PROTEIN"/>
    <property type="match status" value="1"/>
</dbReference>
<dbReference type="GO" id="GO:0003677">
    <property type="term" value="F:DNA binding"/>
    <property type="evidence" value="ECO:0007669"/>
    <property type="project" value="InterPro"/>
</dbReference>
<evidence type="ECO:0000256" key="1">
    <source>
        <dbReference type="SAM" id="Phobius"/>
    </source>
</evidence>
<keyword evidence="3" id="KW-0378">Hydrolase</keyword>
<dbReference type="Gene3D" id="3.40.1350.10">
    <property type="match status" value="1"/>
</dbReference>
<evidence type="ECO:0000313" key="3">
    <source>
        <dbReference type="EMBL" id="GHI84978.1"/>
    </source>
</evidence>
<name>A0A919LA21_9ACTN</name>
<gene>
    <name evidence="3" type="ORF">Sxan_23420</name>
</gene>
<dbReference type="GO" id="GO:0009307">
    <property type="term" value="P:DNA restriction-modification system"/>
    <property type="evidence" value="ECO:0007669"/>
    <property type="project" value="InterPro"/>
</dbReference>
<organism evidence="3 4">
    <name type="scientific">Streptomyces xanthophaeus</name>
    <dbReference type="NCBI Taxonomy" id="67385"/>
    <lineage>
        <taxon>Bacteria</taxon>
        <taxon>Bacillati</taxon>
        <taxon>Actinomycetota</taxon>
        <taxon>Actinomycetes</taxon>
        <taxon>Kitasatosporales</taxon>
        <taxon>Streptomycetaceae</taxon>
        <taxon>Streptomyces</taxon>
    </lineage>
</organism>
<evidence type="ECO:0000313" key="4">
    <source>
        <dbReference type="Proteomes" id="UP000600026"/>
    </source>
</evidence>
<dbReference type="AlphaFoldDB" id="A0A919LA21"/>
<dbReference type="InterPro" id="IPR011335">
    <property type="entry name" value="Restrct_endonuc-II-like"/>
</dbReference>
<dbReference type="GO" id="GO:0015666">
    <property type="term" value="F:restriction endodeoxyribonuclease activity"/>
    <property type="evidence" value="ECO:0007669"/>
    <property type="project" value="TreeGrafter"/>
</dbReference>
<keyword evidence="1" id="KW-0472">Membrane</keyword>
<proteinExistence type="predicted"/>
<dbReference type="SUPFAM" id="SSF52980">
    <property type="entry name" value="Restriction endonuclease-like"/>
    <property type="match status" value="1"/>
</dbReference>
<reference evidence="3" key="1">
    <citation type="submission" date="2020-09" db="EMBL/GenBank/DDBJ databases">
        <title>Whole genome shotgun sequence of Streptomyces xanthophaeus NBRC 12829.</title>
        <authorList>
            <person name="Komaki H."/>
            <person name="Tamura T."/>
        </authorList>
    </citation>
    <scope>NUCLEOTIDE SEQUENCE</scope>
    <source>
        <strain evidence="3">NBRC 12829</strain>
    </source>
</reference>
<dbReference type="EMBL" id="BNEE01000006">
    <property type="protein sequence ID" value="GHI84978.1"/>
    <property type="molecule type" value="Genomic_DNA"/>
</dbReference>
<sequence>MLLAAFAATVVLSLVTAALRWLAGHPWVVALAVLAAAGAGGAWMWRRREAARWEQVRAQGLRYAVEQLDRLHHTQFEFAVRDLMHRDGCADAQQVGGRGDNGADVKATDPYGRLWVIQCKHRKAGSSGKPVGTPDLHVLNGTGRQIHHGDVLVMLTNGRITSNAVDFARSQHLHLVDRRILAEWAGGSRPLWELLRAVPPPRRPSSLS</sequence>
<protein>
    <submittedName>
        <fullName evidence="3">Restriction endonuclease</fullName>
    </submittedName>
</protein>
<feature type="domain" description="Restriction endonuclease type IV Mrr" evidence="2">
    <location>
        <begin position="68"/>
        <end position="184"/>
    </location>
</feature>
<accession>A0A919LA21</accession>
<keyword evidence="3" id="KW-0255">Endonuclease</keyword>
<feature type="transmembrane region" description="Helical" evidence="1">
    <location>
        <begin position="27"/>
        <end position="45"/>
    </location>
</feature>
<dbReference type="InterPro" id="IPR011856">
    <property type="entry name" value="tRNA_endonuc-like_dom_sf"/>
</dbReference>
<keyword evidence="4" id="KW-1185">Reference proteome</keyword>
<keyword evidence="1" id="KW-0812">Transmembrane</keyword>
<keyword evidence="3" id="KW-0540">Nuclease</keyword>
<dbReference type="InterPro" id="IPR052906">
    <property type="entry name" value="Type_IV_Methyl-Rstrct_Enzyme"/>
</dbReference>
<dbReference type="InterPro" id="IPR007560">
    <property type="entry name" value="Restrct_endonuc_IV_Mrr"/>
</dbReference>
<dbReference type="Pfam" id="PF04471">
    <property type="entry name" value="Mrr_cat"/>
    <property type="match status" value="1"/>
</dbReference>
<keyword evidence="1" id="KW-1133">Transmembrane helix</keyword>